<accession>A0ABX5LVW8</accession>
<dbReference type="CDD" id="cd09731">
    <property type="entry name" value="Cse2_I-E"/>
    <property type="match status" value="1"/>
</dbReference>
<dbReference type="EMBL" id="LAPT01000062">
    <property type="protein sequence ID" value="PXF30799.1"/>
    <property type="molecule type" value="Genomic_DNA"/>
</dbReference>
<evidence type="ECO:0000313" key="1">
    <source>
        <dbReference type="EMBL" id="PXF30799.1"/>
    </source>
</evidence>
<dbReference type="InterPro" id="IPR013382">
    <property type="entry name" value="CRISPR-assoc_prot_Cse2"/>
</dbReference>
<dbReference type="Gene3D" id="1.10.520.40">
    <property type="entry name" value="CRISPR-associated protein Cse2"/>
    <property type="match status" value="1"/>
</dbReference>
<name>A0ABX5LVW8_9GAMM</name>
<gene>
    <name evidence="1" type="ORF">WH50_13055</name>
</gene>
<protein>
    <recommendedName>
        <fullName evidence="3">CRISPR-associated protein Cse2</fullName>
    </recommendedName>
</protein>
<dbReference type="Proteomes" id="UP000248090">
    <property type="component" value="Unassembled WGS sequence"/>
</dbReference>
<dbReference type="Pfam" id="PF09485">
    <property type="entry name" value="CRISPR_Cse2"/>
    <property type="match status" value="1"/>
</dbReference>
<evidence type="ECO:0000313" key="2">
    <source>
        <dbReference type="Proteomes" id="UP000248090"/>
    </source>
</evidence>
<evidence type="ECO:0008006" key="3">
    <source>
        <dbReference type="Google" id="ProtNLM"/>
    </source>
</evidence>
<reference evidence="1 2" key="1">
    <citation type="submission" date="2015-03" db="EMBL/GenBank/DDBJ databases">
        <authorList>
            <person name="Krishnan R."/>
            <person name="Midha S."/>
            <person name="Patil P.B."/>
            <person name="Rameshkumar N."/>
        </authorList>
    </citation>
    <scope>NUCLEOTIDE SEQUENCE [LARGE SCALE GENOMIC DNA]</scope>
    <source>
        <strain evidence="1 2">L1E11</strain>
    </source>
</reference>
<sequence>MAELSPKEPYYDLHGAEPARLIAWWQSLDDHRGVRARLRRVDRPDDALLTDSFFQFLSVMPERWAQPGHLYASAMVATALAQVSQHSSGIPFAAQLGSGDHDRPVMSELRFRQLIKSRTPEEFFRRLLRAIRLLDKHVNIFSLTEGILHWYDEYLHGPDRNPIKRLSVKWAQDYYLPRKSKTTTDTAA</sequence>
<comment type="caution">
    <text evidence="1">The sequence shown here is derived from an EMBL/GenBank/DDBJ whole genome shotgun (WGS) entry which is preliminary data.</text>
</comment>
<dbReference type="InterPro" id="IPR038287">
    <property type="entry name" value="Cse2_sf"/>
</dbReference>
<organism evidence="1 2">
    <name type="scientific">Pokkaliibacter plantistimulans</name>
    <dbReference type="NCBI Taxonomy" id="1635171"/>
    <lineage>
        <taxon>Bacteria</taxon>
        <taxon>Pseudomonadati</taxon>
        <taxon>Pseudomonadota</taxon>
        <taxon>Gammaproteobacteria</taxon>
        <taxon>Oceanospirillales</taxon>
        <taxon>Balneatrichaceae</taxon>
        <taxon>Pokkaliibacter</taxon>
    </lineage>
</organism>
<keyword evidence="2" id="KW-1185">Reference proteome</keyword>
<dbReference type="NCBIfam" id="TIGR02548">
    <property type="entry name" value="casB_cse2"/>
    <property type="match status" value="1"/>
</dbReference>
<proteinExistence type="predicted"/>
<dbReference type="RefSeq" id="WP_110187723.1">
    <property type="nucleotide sequence ID" value="NZ_CP177354.1"/>
</dbReference>